<dbReference type="GO" id="GO:0071281">
    <property type="term" value="P:cellular response to iron ion"/>
    <property type="evidence" value="ECO:0007669"/>
    <property type="project" value="TreeGrafter"/>
</dbReference>
<dbReference type="OrthoDB" id="9816357at2"/>
<dbReference type="Proteomes" id="UP000240357">
    <property type="component" value="Unassembled WGS sequence"/>
</dbReference>
<evidence type="ECO:0000313" key="3">
    <source>
        <dbReference type="EMBL" id="PSR53639.1"/>
    </source>
</evidence>
<sequence length="312" mass="35893">MPRKQFRVKILSIGLRHSLWFLLYAGFGCQSGNENVKKHLPVKEYITVTDDLGRKLKIPHYPKRIMALAPSATEMLYAVCDENQIIARTQNCDYPAKVKNKPVVNNYPMDYETLIKVKPDLIFTVHGITPPEVAARIQELGIPVYFQTFEKLNDVFDRLVDIGKIMHRDAYAMYYADSLRRELKNIAARNAKISFKPKVLAITWNDPIYVYGRNTIFTDKLRLLGAENAVTEVMSQPYPALTREYILKINPDVIIGGTFGKMDSTFFQQYPELKQINAYQNRRIFAATDDLMSRPSPRVVESVHELQSLLKL</sequence>
<dbReference type="EMBL" id="PYFT01000001">
    <property type="protein sequence ID" value="PSR53639.1"/>
    <property type="molecule type" value="Genomic_DNA"/>
</dbReference>
<dbReference type="InterPro" id="IPR050902">
    <property type="entry name" value="ABC_Transporter_SBP"/>
</dbReference>
<dbReference type="PANTHER" id="PTHR30535">
    <property type="entry name" value="VITAMIN B12-BINDING PROTEIN"/>
    <property type="match status" value="1"/>
</dbReference>
<dbReference type="RefSeq" id="WP_106928465.1">
    <property type="nucleotide sequence ID" value="NZ_PYFT01000001.1"/>
</dbReference>
<evidence type="ECO:0000313" key="4">
    <source>
        <dbReference type="Proteomes" id="UP000240357"/>
    </source>
</evidence>
<dbReference type="Gene3D" id="3.40.50.1980">
    <property type="entry name" value="Nitrogenase molybdenum iron protein domain"/>
    <property type="match status" value="2"/>
</dbReference>
<gene>
    <name evidence="3" type="ORF">AHMF7605_08940</name>
</gene>
<name>A0A2T2YDP7_9BACT</name>
<dbReference type="PANTHER" id="PTHR30535:SF34">
    <property type="entry name" value="MOLYBDATE-BINDING PROTEIN MOLA"/>
    <property type="match status" value="1"/>
</dbReference>
<dbReference type="InterPro" id="IPR002491">
    <property type="entry name" value="ABC_transptr_periplasmic_BD"/>
</dbReference>
<evidence type="ECO:0000256" key="1">
    <source>
        <dbReference type="ARBA" id="ARBA00022729"/>
    </source>
</evidence>
<dbReference type="PROSITE" id="PS50983">
    <property type="entry name" value="FE_B12_PBP"/>
    <property type="match status" value="1"/>
</dbReference>
<dbReference type="PROSITE" id="PS51257">
    <property type="entry name" value="PROKAR_LIPOPROTEIN"/>
    <property type="match status" value="1"/>
</dbReference>
<accession>A0A2T2YDP7</accession>
<keyword evidence="4" id="KW-1185">Reference proteome</keyword>
<dbReference type="NCBIfam" id="NF038402">
    <property type="entry name" value="TroA_like"/>
    <property type="match status" value="1"/>
</dbReference>
<dbReference type="AlphaFoldDB" id="A0A2T2YDP7"/>
<dbReference type="SUPFAM" id="SSF53807">
    <property type="entry name" value="Helical backbone' metal receptor"/>
    <property type="match status" value="1"/>
</dbReference>
<evidence type="ECO:0000259" key="2">
    <source>
        <dbReference type="PROSITE" id="PS50983"/>
    </source>
</evidence>
<feature type="domain" description="Fe/B12 periplasmic-binding" evidence="2">
    <location>
        <begin position="64"/>
        <end position="312"/>
    </location>
</feature>
<keyword evidence="1" id="KW-0732">Signal</keyword>
<dbReference type="Pfam" id="PF01497">
    <property type="entry name" value="Peripla_BP_2"/>
    <property type="match status" value="1"/>
</dbReference>
<proteinExistence type="predicted"/>
<protein>
    <submittedName>
        <fullName evidence="3">Iron ABC transporter substrate-binding protein</fullName>
    </submittedName>
</protein>
<reference evidence="3 4" key="1">
    <citation type="submission" date="2018-03" db="EMBL/GenBank/DDBJ databases">
        <title>Adhaeribacter sp. HMF7605 Genome sequencing and assembly.</title>
        <authorList>
            <person name="Kang H."/>
            <person name="Kang J."/>
            <person name="Cha I."/>
            <person name="Kim H."/>
            <person name="Joh K."/>
        </authorList>
    </citation>
    <scope>NUCLEOTIDE SEQUENCE [LARGE SCALE GENOMIC DNA]</scope>
    <source>
        <strain evidence="3 4">HMF7605</strain>
    </source>
</reference>
<comment type="caution">
    <text evidence="3">The sequence shown here is derived from an EMBL/GenBank/DDBJ whole genome shotgun (WGS) entry which is preliminary data.</text>
</comment>
<organism evidence="3 4">
    <name type="scientific">Adhaeribacter arboris</name>
    <dbReference type="NCBI Taxonomy" id="2072846"/>
    <lineage>
        <taxon>Bacteria</taxon>
        <taxon>Pseudomonadati</taxon>
        <taxon>Bacteroidota</taxon>
        <taxon>Cytophagia</taxon>
        <taxon>Cytophagales</taxon>
        <taxon>Hymenobacteraceae</taxon>
        <taxon>Adhaeribacter</taxon>
    </lineage>
</organism>
<dbReference type="InterPro" id="IPR054828">
    <property type="entry name" value="Vit_B12_bind_prot"/>
</dbReference>